<dbReference type="NCBIfam" id="NF037995">
    <property type="entry name" value="TRAP_S1"/>
    <property type="match status" value="1"/>
</dbReference>
<dbReference type="Pfam" id="PF03480">
    <property type="entry name" value="DctP"/>
    <property type="match status" value="1"/>
</dbReference>
<protein>
    <submittedName>
        <fullName evidence="6">TRAP transporter substrate-binding protein</fullName>
    </submittedName>
</protein>
<dbReference type="PIRSF" id="PIRSF006470">
    <property type="entry name" value="DctB"/>
    <property type="match status" value="1"/>
</dbReference>
<dbReference type="RefSeq" id="WP_327598967.1">
    <property type="nucleotide sequence ID" value="NZ_JAYXHS010000002.1"/>
</dbReference>
<keyword evidence="3" id="KW-0813">Transport</keyword>
<comment type="similarity">
    <text evidence="2">Belongs to the bacterial solute-binding protein 7 family.</text>
</comment>
<dbReference type="InterPro" id="IPR038404">
    <property type="entry name" value="TRAP_DctP_sf"/>
</dbReference>
<dbReference type="EMBL" id="JAYXHS010000002">
    <property type="protein sequence ID" value="MEC5385986.1"/>
    <property type="molecule type" value="Genomic_DNA"/>
</dbReference>
<name>A0ABU6K377_9RHOO</name>
<dbReference type="PANTHER" id="PTHR33376:SF4">
    <property type="entry name" value="SIALIC ACID-BINDING PERIPLASMIC PROTEIN SIAP"/>
    <property type="match status" value="1"/>
</dbReference>
<evidence type="ECO:0000313" key="6">
    <source>
        <dbReference type="EMBL" id="MEC5385986.1"/>
    </source>
</evidence>
<dbReference type="InterPro" id="IPR004682">
    <property type="entry name" value="TRAP_DctP"/>
</dbReference>
<comment type="subcellular location">
    <subcellularLocation>
        <location evidence="1">Cell envelope</location>
    </subcellularLocation>
</comment>
<dbReference type="Gene3D" id="3.40.190.170">
    <property type="entry name" value="Bacterial extracellular solute-binding protein, family 7"/>
    <property type="match status" value="1"/>
</dbReference>
<reference evidence="6 7" key="1">
    <citation type="submission" date="2024-01" db="EMBL/GenBank/DDBJ databases">
        <title>Uliginosibacterium soil sp. nov.</title>
        <authorList>
            <person name="Lv Y."/>
        </authorList>
    </citation>
    <scope>NUCLEOTIDE SEQUENCE [LARGE SCALE GENOMIC DNA]</scope>
    <source>
        <strain evidence="6 7">H3</strain>
    </source>
</reference>
<evidence type="ECO:0000256" key="2">
    <source>
        <dbReference type="ARBA" id="ARBA00009023"/>
    </source>
</evidence>
<evidence type="ECO:0000313" key="7">
    <source>
        <dbReference type="Proteomes" id="UP001331561"/>
    </source>
</evidence>
<evidence type="ECO:0000256" key="1">
    <source>
        <dbReference type="ARBA" id="ARBA00004196"/>
    </source>
</evidence>
<evidence type="ECO:0000256" key="3">
    <source>
        <dbReference type="ARBA" id="ARBA00022448"/>
    </source>
</evidence>
<organism evidence="6 7">
    <name type="scientific">Uliginosibacterium silvisoli</name>
    <dbReference type="NCBI Taxonomy" id="3114758"/>
    <lineage>
        <taxon>Bacteria</taxon>
        <taxon>Pseudomonadati</taxon>
        <taxon>Pseudomonadota</taxon>
        <taxon>Betaproteobacteria</taxon>
        <taxon>Rhodocyclales</taxon>
        <taxon>Zoogloeaceae</taxon>
        <taxon>Uliginosibacterium</taxon>
    </lineage>
</organism>
<feature type="chain" id="PRO_5046590997" evidence="5">
    <location>
        <begin position="30"/>
        <end position="337"/>
    </location>
</feature>
<proteinExistence type="inferred from homology"/>
<dbReference type="PANTHER" id="PTHR33376">
    <property type="match status" value="1"/>
</dbReference>
<dbReference type="Proteomes" id="UP001331561">
    <property type="component" value="Unassembled WGS sequence"/>
</dbReference>
<comment type="caution">
    <text evidence="6">The sequence shown here is derived from an EMBL/GenBank/DDBJ whole genome shotgun (WGS) entry which is preliminary data.</text>
</comment>
<gene>
    <name evidence="6" type="ORF">VVD49_09635</name>
</gene>
<accession>A0ABU6K377</accession>
<sequence length="337" mass="36973">MSYKSQYKPVVRSLVAAFGLVCFSAAVSAQTHLRIAGNFAPDHSSSMAMQMFKKEVDSASKGALIIDVFDNQQLGGAQENVTQTRSGTIDMCWVGMAFLSRTVPELEAVSMPFMFPSREVAYKVMDGPAVDLIEAKMADKGFTSLGFMELGSRQVTNSQRPVKTMADLKGLKIRMQPIETHLATFRALGANPLPMDIKEVYSALDQKVIDGQDNPFALILASRFFEVQKYVSNTGHFFDFISVVANKKKIEALPADQQKILRTAMTNAIKWQRGVSVKADADSLVELQKKGMVYTELPASEREAMRKATAGVVDEVKKRLGAPFVDQVLAEVKKAGG</sequence>
<dbReference type="CDD" id="cd13603">
    <property type="entry name" value="PBP2_TRAP_Siap_TeaA_like"/>
    <property type="match status" value="1"/>
</dbReference>
<dbReference type="InterPro" id="IPR018389">
    <property type="entry name" value="DctP_fam"/>
</dbReference>
<keyword evidence="4 5" id="KW-0732">Signal</keyword>
<dbReference type="NCBIfam" id="TIGR00787">
    <property type="entry name" value="dctP"/>
    <property type="match status" value="1"/>
</dbReference>
<evidence type="ECO:0000256" key="5">
    <source>
        <dbReference type="SAM" id="SignalP"/>
    </source>
</evidence>
<evidence type="ECO:0000256" key="4">
    <source>
        <dbReference type="ARBA" id="ARBA00022729"/>
    </source>
</evidence>
<keyword evidence="7" id="KW-1185">Reference proteome</keyword>
<feature type="signal peptide" evidence="5">
    <location>
        <begin position="1"/>
        <end position="29"/>
    </location>
</feature>